<reference evidence="8 9" key="1">
    <citation type="submission" date="2015-03" db="EMBL/GenBank/DDBJ databases">
        <title>Draft Genome Sequence of Burkholderia andropogonis type strain ICMP2807, isolated from Sorghum bicolor.</title>
        <authorList>
            <person name="Lopes-Santos L."/>
            <person name="Castro D.B."/>
            <person name="Ottoboni L.M."/>
            <person name="Park D."/>
            <person name="Weirc B.S."/>
            <person name="Destefano S.A."/>
        </authorList>
    </citation>
    <scope>NUCLEOTIDE SEQUENCE [LARGE SCALE GENOMIC DNA]</scope>
    <source>
        <strain evidence="8 9">ICMP2807</strain>
    </source>
</reference>
<evidence type="ECO:0000256" key="4">
    <source>
        <dbReference type="ARBA" id="ARBA00051339"/>
    </source>
</evidence>
<dbReference type="Proteomes" id="UP000033618">
    <property type="component" value="Unassembled WGS sequence"/>
</dbReference>
<name>A0A0F5JVF4_9BURK</name>
<comment type="catalytic activity">
    <reaction evidence="5">
        <text>D-glyceraldehyde + 3-hydroxypyruvate = (3R,4S,5R)-3,4,5,6-tetrahydroxy-2-oxohexanoate</text>
        <dbReference type="Rhea" id="RHEA:80047"/>
        <dbReference type="ChEBI" id="CHEBI:17180"/>
        <dbReference type="ChEBI" id="CHEBI:17378"/>
        <dbReference type="ChEBI" id="CHEBI:231434"/>
    </reaction>
</comment>
<keyword evidence="2" id="KW-0456">Lyase</keyword>
<comment type="catalytic activity">
    <reaction evidence="3">
        <text>D-glyceraldehyde + pyruvate = 2-dehydro-3-deoxy-L-galactonate</text>
        <dbReference type="Rhea" id="RHEA:80055"/>
        <dbReference type="ChEBI" id="CHEBI:15361"/>
        <dbReference type="ChEBI" id="CHEBI:17378"/>
        <dbReference type="ChEBI" id="CHEBI:75545"/>
    </reaction>
</comment>
<evidence type="ECO:0000256" key="2">
    <source>
        <dbReference type="ARBA" id="ARBA00023239"/>
    </source>
</evidence>
<evidence type="ECO:0000256" key="1">
    <source>
        <dbReference type="ARBA" id="ARBA00022723"/>
    </source>
</evidence>
<dbReference type="InterPro" id="IPR050251">
    <property type="entry name" value="HpcH-HpaI_aldolase"/>
</dbReference>
<dbReference type="GO" id="GO:0016832">
    <property type="term" value="F:aldehyde-lyase activity"/>
    <property type="evidence" value="ECO:0007669"/>
    <property type="project" value="UniProtKB-ARBA"/>
</dbReference>
<accession>A0A0F5JVF4</accession>
<dbReference type="RefSeq" id="WP_024905510.1">
    <property type="nucleotide sequence ID" value="NZ_CADFGU010000023.1"/>
</dbReference>
<keyword evidence="1" id="KW-0479">Metal-binding</keyword>
<dbReference type="PANTHER" id="PTHR30502:SF4">
    <property type="entry name" value="5-KETO-4-DEOXY-D-GLUCARATE ALDOLASE"/>
    <property type="match status" value="1"/>
</dbReference>
<dbReference type="InterPro" id="IPR015813">
    <property type="entry name" value="Pyrv/PenolPyrv_kinase-like_dom"/>
</dbReference>
<dbReference type="AlphaFoldDB" id="A0A0F5JVF4"/>
<dbReference type="PATRIC" id="fig|28092.6.peg.5673"/>
<dbReference type="InterPro" id="IPR005000">
    <property type="entry name" value="Aldolase/citrate-lyase_domain"/>
</dbReference>
<evidence type="ECO:0000259" key="7">
    <source>
        <dbReference type="Pfam" id="PF03328"/>
    </source>
</evidence>
<dbReference type="GO" id="GO:0046872">
    <property type="term" value="F:metal ion binding"/>
    <property type="evidence" value="ECO:0007669"/>
    <property type="project" value="UniProtKB-KW"/>
</dbReference>
<dbReference type="STRING" id="28092.WM40_24155"/>
<feature type="region of interest" description="Disordered" evidence="6">
    <location>
        <begin position="251"/>
        <end position="274"/>
    </location>
</feature>
<proteinExistence type="predicted"/>
<dbReference type="FunFam" id="3.20.20.60:FF:000004">
    <property type="entry name" value="5-keto-4-deoxy-D-glucarate aldolase"/>
    <property type="match status" value="1"/>
</dbReference>
<organism evidence="8 9">
    <name type="scientific">Robbsia andropogonis</name>
    <dbReference type="NCBI Taxonomy" id="28092"/>
    <lineage>
        <taxon>Bacteria</taxon>
        <taxon>Pseudomonadati</taxon>
        <taxon>Pseudomonadota</taxon>
        <taxon>Betaproteobacteria</taxon>
        <taxon>Burkholderiales</taxon>
        <taxon>Burkholderiaceae</taxon>
        <taxon>Robbsia</taxon>
    </lineage>
</organism>
<dbReference type="PANTHER" id="PTHR30502">
    <property type="entry name" value="2-KETO-3-DEOXY-L-RHAMNONATE ALDOLASE"/>
    <property type="match status" value="1"/>
</dbReference>
<comment type="caution">
    <text evidence="8">The sequence shown here is derived from an EMBL/GenBank/DDBJ whole genome shotgun (WGS) entry which is preliminary data.</text>
</comment>
<evidence type="ECO:0000256" key="3">
    <source>
        <dbReference type="ARBA" id="ARBA00045074"/>
    </source>
</evidence>
<protein>
    <submittedName>
        <fullName evidence="8">Alpha-dehydro-beta-deoxy-D-glucarate aldolase</fullName>
    </submittedName>
</protein>
<evidence type="ECO:0000313" key="8">
    <source>
        <dbReference type="EMBL" id="KKB61267.1"/>
    </source>
</evidence>
<dbReference type="SUPFAM" id="SSF51621">
    <property type="entry name" value="Phosphoenolpyruvate/pyruvate domain"/>
    <property type="match status" value="1"/>
</dbReference>
<evidence type="ECO:0000313" key="9">
    <source>
        <dbReference type="Proteomes" id="UP000033618"/>
    </source>
</evidence>
<dbReference type="Gene3D" id="3.20.20.60">
    <property type="entry name" value="Phosphoenolpyruvate-binding domains"/>
    <property type="match status" value="1"/>
</dbReference>
<dbReference type="Pfam" id="PF03328">
    <property type="entry name" value="HpcH_HpaI"/>
    <property type="match status" value="1"/>
</dbReference>
<dbReference type="OrthoDB" id="86160at2"/>
<dbReference type="InterPro" id="IPR040442">
    <property type="entry name" value="Pyrv_kinase-like_dom_sf"/>
</dbReference>
<dbReference type="EMBL" id="LAQU01000053">
    <property type="protein sequence ID" value="KKB61267.1"/>
    <property type="molecule type" value="Genomic_DNA"/>
</dbReference>
<sequence length="274" mass="29633">MDLLLNNFKQALAAHVPQYGTWNSFASNYATEIIAQCGYDWMLIDGEHAPNSIQTVLSQLQAVAPYSTHPIVRTVNHDPALIKQLLDIGVKTLMVPMVETAEQAYALVRAMRYPPHGFRGIGGGLTRATRWDGIPDYLARADDSLCLIVQIESRGGLEHVEAIALTEGVHGLFVGPADLSAALGHPGNANHADVQIAIKRIIDMARRAGKGAGILAPVYDDAIRYQEWGASFIAVAIDIPQLRQGLTQTLSRYKKPRKTGNGADTPPGTNAGTY</sequence>
<gene>
    <name evidence="8" type="ORF">WM40_24155</name>
</gene>
<evidence type="ECO:0000256" key="6">
    <source>
        <dbReference type="SAM" id="MobiDB-lite"/>
    </source>
</evidence>
<dbReference type="GO" id="GO:0005737">
    <property type="term" value="C:cytoplasm"/>
    <property type="evidence" value="ECO:0007669"/>
    <property type="project" value="UniProtKB-ARBA"/>
</dbReference>
<feature type="domain" description="HpcH/HpaI aldolase/citrate lyase" evidence="7">
    <location>
        <begin position="18"/>
        <end position="242"/>
    </location>
</feature>
<evidence type="ECO:0000256" key="5">
    <source>
        <dbReference type="ARBA" id="ARBA00051592"/>
    </source>
</evidence>
<keyword evidence="9" id="KW-1185">Reference proteome</keyword>
<comment type="catalytic activity">
    <reaction evidence="4">
        <text>D-glyceraldehyde + 3-hydroxypyruvate = 2-dehydro-D-galactonate</text>
        <dbReference type="Rhea" id="RHEA:80051"/>
        <dbReference type="ChEBI" id="CHEBI:17180"/>
        <dbReference type="ChEBI" id="CHEBI:17378"/>
        <dbReference type="ChEBI" id="CHEBI:28023"/>
    </reaction>
</comment>